<sequence>MKIKGAKKEPKKGADHKQEILTLLEKNPSMTQVQLMEALGLSRKQVQTLIKELQEKHLLVREGSNRKGRWIVQKVV</sequence>
<accession>A0AAW6CL23</accession>
<gene>
    <name evidence="1" type="ORF">PND82_00540</name>
</gene>
<organism evidence="1 2">
    <name type="scientific">Faecalicoccus pleomorphus</name>
    <dbReference type="NCBI Taxonomy" id="1323"/>
    <lineage>
        <taxon>Bacteria</taxon>
        <taxon>Bacillati</taxon>
        <taxon>Bacillota</taxon>
        <taxon>Erysipelotrichia</taxon>
        <taxon>Erysipelotrichales</taxon>
        <taxon>Erysipelotrichaceae</taxon>
        <taxon>Faecalicoccus</taxon>
    </lineage>
</organism>
<name>A0AAW6CL23_9FIRM</name>
<dbReference type="SUPFAM" id="SSF46785">
    <property type="entry name" value="Winged helix' DNA-binding domain"/>
    <property type="match status" value="1"/>
</dbReference>
<evidence type="ECO:0000313" key="1">
    <source>
        <dbReference type="EMBL" id="MDB7981304.1"/>
    </source>
</evidence>
<reference evidence="1" key="1">
    <citation type="submission" date="2023-01" db="EMBL/GenBank/DDBJ databases">
        <title>Human gut microbiome strain richness.</title>
        <authorList>
            <person name="Chen-Liaw A."/>
        </authorList>
    </citation>
    <scope>NUCLEOTIDE SEQUENCE</scope>
    <source>
        <strain evidence="1">D8_m1001271B151109d0_201107</strain>
    </source>
</reference>
<protein>
    <submittedName>
        <fullName evidence="1">Helix-turn-helix domain-containing protein</fullName>
    </submittedName>
</protein>
<dbReference type="InterPro" id="IPR036390">
    <property type="entry name" value="WH_DNA-bd_sf"/>
</dbReference>
<dbReference type="InterPro" id="IPR036388">
    <property type="entry name" value="WH-like_DNA-bd_sf"/>
</dbReference>
<evidence type="ECO:0000313" key="2">
    <source>
        <dbReference type="Proteomes" id="UP001212981"/>
    </source>
</evidence>
<dbReference type="AlphaFoldDB" id="A0AAW6CL23"/>
<dbReference type="Proteomes" id="UP001212981">
    <property type="component" value="Unassembled WGS sequence"/>
</dbReference>
<dbReference type="Pfam" id="PF13412">
    <property type="entry name" value="HTH_24"/>
    <property type="match status" value="1"/>
</dbReference>
<comment type="caution">
    <text evidence="1">The sequence shown here is derived from an EMBL/GenBank/DDBJ whole genome shotgun (WGS) entry which is preliminary data.</text>
</comment>
<dbReference type="RefSeq" id="WP_229035524.1">
    <property type="nucleotide sequence ID" value="NZ_CALCIP010000037.1"/>
</dbReference>
<proteinExistence type="predicted"/>
<dbReference type="Gene3D" id="1.10.10.10">
    <property type="entry name" value="Winged helix-like DNA-binding domain superfamily/Winged helix DNA-binding domain"/>
    <property type="match status" value="1"/>
</dbReference>
<dbReference type="EMBL" id="JAQLXO010000001">
    <property type="protein sequence ID" value="MDB7981304.1"/>
    <property type="molecule type" value="Genomic_DNA"/>
</dbReference>